<keyword evidence="2" id="KW-1185">Reference proteome</keyword>
<evidence type="ECO:0000313" key="1">
    <source>
        <dbReference type="EMBL" id="AEH03675.1"/>
    </source>
</evidence>
<name>F8SJ93_BPPA3</name>
<accession>F8SJ93</accession>
<evidence type="ECO:0000313" key="2">
    <source>
        <dbReference type="Proteomes" id="UP000008388"/>
    </source>
</evidence>
<sequence>MNKSKIPVVVPDFALDAPKPAAWHSPVVFRQGQSMGKSTDGDQVFNDYLNHVYMPAYHDLINGRLNGGLKHGELFVLQHGLNVGSGRHNPNKTNLYAERLMAERFAQQNKLRELEGSPIPEVRKNPVTAAVQMVVQGRLSALRDWFETKHEMWITWINGLVASGLVHRTNEGNSIYWYDIEGNMSELLDPNKVYC</sequence>
<dbReference type="GeneID" id="26643780"/>
<dbReference type="RefSeq" id="YP_009217331.1">
    <property type="nucleotide sequence ID" value="NC_028999.1"/>
</dbReference>
<dbReference type="EMBL" id="HQ630627">
    <property type="protein sequence ID" value="AEH03675.1"/>
    <property type="molecule type" value="Genomic_DNA"/>
</dbReference>
<organismHost>
    <name type="scientific">Pseudomonas aeruginosa</name>
    <dbReference type="NCBI Taxonomy" id="287"/>
</organismHost>
<dbReference type="KEGG" id="vg:26643780"/>
<reference evidence="1 2" key="1">
    <citation type="journal article" date="2011" name="Microbiology">
        <title>The Pseudomonas aeruginosa generalized transducing phage phiPA3 is a new member of the phiKZ-like group of 'jumbo' phages, and infects model laboratory strains and clinical isolates from cystic fibrosis patients.</title>
        <authorList>
            <person name="Monson R."/>
            <person name="Foulds I."/>
            <person name="Foweraker J."/>
            <person name="Welch M."/>
            <person name="Salmond G.P."/>
        </authorList>
    </citation>
    <scope>NUCLEOTIDE SEQUENCE [LARGE SCALE GENOMIC DNA]</scope>
</reference>
<protein>
    <submittedName>
        <fullName evidence="1">Uncharacterized protein 252</fullName>
    </submittedName>
</protein>
<proteinExistence type="predicted"/>
<gene>
    <name evidence="1" type="primary">252</name>
</gene>
<dbReference type="Proteomes" id="UP000008388">
    <property type="component" value="Segment"/>
</dbReference>
<organism evidence="1 2">
    <name type="scientific">Pseudomonas phage PhiPA3</name>
    <name type="common">Pseudomonas aeruginosa phage PhiPA3</name>
    <dbReference type="NCBI Taxonomy" id="998086"/>
    <lineage>
        <taxon>Viruses</taxon>
        <taxon>Duplodnaviria</taxon>
        <taxon>Heunggongvirae</taxon>
        <taxon>Uroviricota</taxon>
        <taxon>Caudoviricetes</taxon>
        <taxon>Chimalliviridae</taxon>
        <taxon>Miltoncavirus</taxon>
        <taxon>Miltoncavirus PhiPA3</taxon>
    </lineage>
</organism>